<gene>
    <name evidence="3" type="ORF">SI859A1_02582</name>
</gene>
<evidence type="ECO:0000313" key="4">
    <source>
        <dbReference type="Proteomes" id="UP000000321"/>
    </source>
</evidence>
<comment type="caution">
    <text evidence="3">The sequence shown here is derived from an EMBL/GenBank/DDBJ whole genome shotgun (WGS) entry which is preliminary data.</text>
</comment>
<dbReference type="AlphaFoldDB" id="Q1YLG5"/>
<dbReference type="InterPro" id="IPR002840">
    <property type="entry name" value="PMDh-S-like_dom"/>
</dbReference>
<dbReference type="PANTHER" id="PTHR36577:SF3">
    <property type="entry name" value="DUF521 DOMAIN PROTEIN (AFU_ORTHOLOGUE AFUA_6G00490)"/>
    <property type="match status" value="1"/>
</dbReference>
<reference evidence="3 4" key="1">
    <citation type="journal article" date="2008" name="Appl. Environ. Microbiol.">
        <title>Genomic insights into Mn(II) oxidation by the marine alphaproteobacterium Aurantimonas sp. strain SI85-9A1.</title>
        <authorList>
            <person name="Dick G.J."/>
            <person name="Podell S."/>
            <person name="Johnson H.A."/>
            <person name="Rivera-Espinoza Y."/>
            <person name="Bernier-Latmani R."/>
            <person name="McCarthy J.K."/>
            <person name="Torpey J.W."/>
            <person name="Clement B.G."/>
            <person name="Gaasterland T."/>
            <person name="Tebo B.M."/>
        </authorList>
    </citation>
    <scope>NUCLEOTIDE SEQUENCE [LARGE SCALE GENOMIC DNA]</scope>
    <source>
        <strain evidence="3 4">SI85-9A1</strain>
    </source>
</reference>
<keyword evidence="1" id="KW-0456">Lyase</keyword>
<evidence type="ECO:0000313" key="3">
    <source>
        <dbReference type="EMBL" id="EAS51766.1"/>
    </source>
</evidence>
<dbReference type="HOGENOM" id="CLU_141583_0_0_5"/>
<name>Q1YLG5_AURMS</name>
<dbReference type="Pfam" id="PF01989">
    <property type="entry name" value="AcnX_swivel_put"/>
    <property type="match status" value="1"/>
</dbReference>
<proteinExistence type="predicted"/>
<dbReference type="OrthoDB" id="9815264at2"/>
<accession>Q1YLG5</accession>
<dbReference type="SUPFAM" id="SSF52016">
    <property type="entry name" value="LeuD/IlvD-like"/>
    <property type="match status" value="1"/>
</dbReference>
<dbReference type="GO" id="GO:0016829">
    <property type="term" value="F:lyase activity"/>
    <property type="evidence" value="ECO:0007669"/>
    <property type="project" value="UniProtKB-KW"/>
</dbReference>
<dbReference type="PANTHER" id="PTHR36577">
    <property type="entry name" value="DUF521 DOMAIN PROTEIN (AFU_ORTHOLOGUE AFUA_6G00490)"/>
    <property type="match status" value="1"/>
</dbReference>
<protein>
    <recommendedName>
        <fullName evidence="2">Phosphomevalonate dehydratase small subunit-like domain-containing protein</fullName>
    </recommendedName>
</protein>
<organism evidence="3 4">
    <name type="scientific">Aurantimonas manganoxydans (strain ATCC BAA-1229 / DSM 21871 / SI85-9A1)</name>
    <dbReference type="NCBI Taxonomy" id="287752"/>
    <lineage>
        <taxon>Bacteria</taxon>
        <taxon>Pseudomonadati</taxon>
        <taxon>Pseudomonadota</taxon>
        <taxon>Alphaproteobacteria</taxon>
        <taxon>Hyphomicrobiales</taxon>
        <taxon>Aurantimonadaceae</taxon>
        <taxon>Aurantimonas</taxon>
    </lineage>
</organism>
<dbReference type="RefSeq" id="WP_009210404.1">
    <property type="nucleotide sequence ID" value="NZ_BBWP01000002.1"/>
</dbReference>
<dbReference type="EMBL" id="AAPJ01000001">
    <property type="protein sequence ID" value="EAS51766.1"/>
    <property type="molecule type" value="Genomic_DNA"/>
</dbReference>
<evidence type="ECO:0000259" key="2">
    <source>
        <dbReference type="Pfam" id="PF01989"/>
    </source>
</evidence>
<dbReference type="Proteomes" id="UP000000321">
    <property type="component" value="Unassembled WGS sequence"/>
</dbReference>
<feature type="domain" description="Phosphomevalonate dehydratase small subunit-like" evidence="2">
    <location>
        <begin position="24"/>
        <end position="107"/>
    </location>
</feature>
<dbReference type="BioCyc" id="AURANTIMONAS:SI859A1_02582-MONOMER"/>
<sequence>MTRKGTIVVAGRADGTALVLGEPLSFWGGIDVETGTIIDHSHPSLGARVTGRILVMPGGRGSSSSASVFAESIRRGTGPLGVLLARADPILTVGAMVAASLYGRDCPIVVCDIAGIGDGDVVAIDASADGGDGTVAIRPA</sequence>
<evidence type="ECO:0000256" key="1">
    <source>
        <dbReference type="ARBA" id="ARBA00023239"/>
    </source>
</evidence>
<dbReference type="Gene3D" id="3.50.30.10">
    <property type="entry name" value="Phosphohistidine domain"/>
    <property type="match status" value="1"/>
</dbReference>
<keyword evidence="4" id="KW-1185">Reference proteome</keyword>